<feature type="transmembrane region" description="Helical" evidence="5">
    <location>
        <begin position="175"/>
        <end position="197"/>
    </location>
</feature>
<dbReference type="InterPro" id="IPR050186">
    <property type="entry name" value="TPT_transporter"/>
</dbReference>
<feature type="transmembrane region" description="Helical" evidence="5">
    <location>
        <begin position="62"/>
        <end position="81"/>
    </location>
</feature>
<dbReference type="AlphaFoldDB" id="A0A9P1CYP2"/>
<keyword evidence="3 5" id="KW-1133">Transmembrane helix</keyword>
<protein>
    <submittedName>
        <fullName evidence="9">GDP-mannose transporter GONST5</fullName>
    </submittedName>
</protein>
<dbReference type="Proteomes" id="UP001152797">
    <property type="component" value="Unassembled WGS sequence"/>
</dbReference>
<dbReference type="Pfam" id="PF00656">
    <property type="entry name" value="Peptidase_C14"/>
    <property type="match status" value="1"/>
</dbReference>
<evidence type="ECO:0000259" key="6">
    <source>
        <dbReference type="Pfam" id="PF00656"/>
    </source>
</evidence>
<gene>
    <name evidence="8" type="ORF">C1SCF055_LOCUS26348</name>
</gene>
<dbReference type="InterPro" id="IPR011600">
    <property type="entry name" value="Pept_C14_caspase"/>
</dbReference>
<dbReference type="GO" id="GO:0006508">
    <property type="term" value="P:proteolysis"/>
    <property type="evidence" value="ECO:0007669"/>
    <property type="project" value="InterPro"/>
</dbReference>
<feature type="transmembrane region" description="Helical" evidence="5">
    <location>
        <begin position="228"/>
        <end position="249"/>
    </location>
</feature>
<dbReference type="SUPFAM" id="SSF52129">
    <property type="entry name" value="Caspase-like"/>
    <property type="match status" value="1"/>
</dbReference>
<evidence type="ECO:0000256" key="3">
    <source>
        <dbReference type="ARBA" id="ARBA00022989"/>
    </source>
</evidence>
<keyword evidence="2 5" id="KW-0812">Transmembrane</keyword>
<dbReference type="PANTHER" id="PTHR11132">
    <property type="entry name" value="SOLUTE CARRIER FAMILY 35"/>
    <property type="match status" value="1"/>
</dbReference>
<dbReference type="EMBL" id="CAMXCT020002752">
    <property type="protein sequence ID" value="CAL1153588.1"/>
    <property type="molecule type" value="Genomic_DNA"/>
</dbReference>
<dbReference type="EMBL" id="CAMXCT030002752">
    <property type="protein sequence ID" value="CAL4787525.1"/>
    <property type="molecule type" value="Genomic_DNA"/>
</dbReference>
<dbReference type="Pfam" id="PF00892">
    <property type="entry name" value="EamA"/>
    <property type="match status" value="1"/>
</dbReference>
<feature type="domain" description="Peptidase C14 caspase" evidence="6">
    <location>
        <begin position="322"/>
        <end position="536"/>
    </location>
</feature>
<feature type="transmembrane region" description="Helical" evidence="5">
    <location>
        <begin position="782"/>
        <end position="805"/>
    </location>
</feature>
<keyword evidence="4 5" id="KW-0472">Membrane</keyword>
<feature type="transmembrane region" description="Helical" evidence="5">
    <location>
        <begin position="34"/>
        <end position="55"/>
    </location>
</feature>
<feature type="transmembrane region" description="Helical" evidence="5">
    <location>
        <begin position="269"/>
        <end position="291"/>
    </location>
</feature>
<feature type="transmembrane region" description="Helical" evidence="5">
    <location>
        <begin position="298"/>
        <end position="316"/>
    </location>
</feature>
<keyword evidence="10" id="KW-1185">Reference proteome</keyword>
<dbReference type="InterPro" id="IPR029030">
    <property type="entry name" value="Caspase-like_dom_sf"/>
</dbReference>
<sequence length="856" mass="95172">EALSKNATWYCKRILPIAVLQTANVIMNTTSLKYIGAGFNSIIGILCPVLTALISALLGRRFAVLAWLGIAIAIAGDAVISREGLRNLTVEGQSASLALLGMMLGIGALFARSIRSVLMDCQMNKYESDQDCPKLSPLNLVALTSPAVFCFGLVVTLVVEGLEPFFAMPYMGSQAAALLAVSAFCAVFLSIMGMFLIKMLGAPAAQIAGKMNILMTVAVSSSFMGERLTLPFVAGSAMVLLGASIFEQMKELAPELLSLGRLGLVPDALVLPHWLALTFSLLIFVGLGYAYRSHGIKGVGAISTQVLAIVFVQLSTKLGLCNLPGARRDAQHFAEFLRGRKLPEESVSFCRELTQWASKVTKGELETAIGQFMHLIKSDRPKPSTCHVVVVFMAAHGRQPHTSEVPAILPSDVRFPEREEELVNLDPLLLVPLDSIKSEKLKVWLTIDACRENQEIVTWTGNQQSQLQRVHRRSETDFHILLACDRGRFANDAYSLADVLIEALDDPWKDVETASKEAQNRIEQLSYGKQRPWRNSRGDFSGILLPEPNIEALCMPLMLVKWLMLAAGVLAAILVIFIFWLLLQSIDMGCTVQSSRHGVGCPEDSCFCTDCDLCKIYLDERHWQEFSCQMLGLPLNRCRLTLLANAGWLVATSKLGWQTFRKCGRDPGQLLLVVVPCVLSATSAVPLWQIYVSLSWKVFTVAVMYNVINTCLLASSMSIVLRLASLQQKQRCCGRAFDMLSRQFLRSFLPAAMLGEFCVMLLTKSTKSFEEFFEQENKFYLLYLMLGLLLSWIAWRLVCGISAKYNRDLRLKMKRVVWYLLIGKIVWSVFRCLHWLGICHHFTTLTSKYNLVIVQM</sequence>
<accession>A0A9P1CYP2</accession>
<feature type="transmembrane region" description="Helical" evidence="5">
    <location>
        <begin position="135"/>
        <end position="155"/>
    </location>
</feature>
<evidence type="ECO:0000256" key="5">
    <source>
        <dbReference type="SAM" id="Phobius"/>
    </source>
</evidence>
<evidence type="ECO:0000313" key="10">
    <source>
        <dbReference type="Proteomes" id="UP001152797"/>
    </source>
</evidence>
<dbReference type="EMBL" id="CAMXCT010002752">
    <property type="protein sequence ID" value="CAI4000213.1"/>
    <property type="molecule type" value="Genomic_DNA"/>
</dbReference>
<comment type="caution">
    <text evidence="8">The sequence shown here is derived from an EMBL/GenBank/DDBJ whole genome shotgun (WGS) entry which is preliminary data.</text>
</comment>
<feature type="transmembrane region" description="Helical" evidence="5">
    <location>
        <begin position="562"/>
        <end position="583"/>
    </location>
</feature>
<reference evidence="9 10" key="2">
    <citation type="submission" date="2024-05" db="EMBL/GenBank/DDBJ databases">
        <authorList>
            <person name="Chen Y."/>
            <person name="Shah S."/>
            <person name="Dougan E. K."/>
            <person name="Thang M."/>
            <person name="Chan C."/>
        </authorList>
    </citation>
    <scope>NUCLEOTIDE SEQUENCE [LARGE SCALE GENOMIC DNA]</scope>
</reference>
<evidence type="ECO:0000313" key="8">
    <source>
        <dbReference type="EMBL" id="CAI4000213.1"/>
    </source>
</evidence>
<evidence type="ECO:0000256" key="2">
    <source>
        <dbReference type="ARBA" id="ARBA00022692"/>
    </source>
</evidence>
<feature type="transmembrane region" description="Helical" evidence="5">
    <location>
        <begin position="93"/>
        <end position="114"/>
    </location>
</feature>
<dbReference type="InterPro" id="IPR037185">
    <property type="entry name" value="EmrE-like"/>
</dbReference>
<dbReference type="GO" id="GO:0004197">
    <property type="term" value="F:cysteine-type endopeptidase activity"/>
    <property type="evidence" value="ECO:0007669"/>
    <property type="project" value="InterPro"/>
</dbReference>
<evidence type="ECO:0000313" key="9">
    <source>
        <dbReference type="EMBL" id="CAL4787525.1"/>
    </source>
</evidence>
<feature type="transmembrane region" description="Helical" evidence="5">
    <location>
        <begin position="703"/>
        <end position="724"/>
    </location>
</feature>
<feature type="domain" description="EamA" evidence="7">
    <location>
        <begin position="7"/>
        <end position="81"/>
    </location>
</feature>
<organism evidence="8">
    <name type="scientific">Cladocopium goreaui</name>
    <dbReference type="NCBI Taxonomy" id="2562237"/>
    <lineage>
        <taxon>Eukaryota</taxon>
        <taxon>Sar</taxon>
        <taxon>Alveolata</taxon>
        <taxon>Dinophyceae</taxon>
        <taxon>Suessiales</taxon>
        <taxon>Symbiodiniaceae</taxon>
        <taxon>Cladocopium</taxon>
    </lineage>
</organism>
<reference evidence="8" key="1">
    <citation type="submission" date="2022-10" db="EMBL/GenBank/DDBJ databases">
        <authorList>
            <person name="Chen Y."/>
            <person name="Dougan E. K."/>
            <person name="Chan C."/>
            <person name="Rhodes N."/>
            <person name="Thang M."/>
        </authorList>
    </citation>
    <scope>NUCLEOTIDE SEQUENCE</scope>
</reference>
<dbReference type="InterPro" id="IPR000620">
    <property type="entry name" value="EamA_dom"/>
</dbReference>
<feature type="transmembrane region" description="Helical" evidence="5">
    <location>
        <begin position="744"/>
        <end position="762"/>
    </location>
</feature>
<feature type="transmembrane region" description="Helical" evidence="5">
    <location>
        <begin position="670"/>
        <end position="691"/>
    </location>
</feature>
<evidence type="ECO:0000256" key="1">
    <source>
        <dbReference type="ARBA" id="ARBA00004141"/>
    </source>
</evidence>
<dbReference type="GO" id="GO:0016020">
    <property type="term" value="C:membrane"/>
    <property type="evidence" value="ECO:0007669"/>
    <property type="project" value="UniProtKB-SubCell"/>
</dbReference>
<proteinExistence type="predicted"/>
<comment type="subcellular location">
    <subcellularLocation>
        <location evidence="1">Membrane</location>
        <topology evidence="1">Multi-pass membrane protein</topology>
    </subcellularLocation>
</comment>
<feature type="transmembrane region" description="Helical" evidence="5">
    <location>
        <begin position="817"/>
        <end position="838"/>
    </location>
</feature>
<feature type="non-terminal residue" evidence="8">
    <location>
        <position position="856"/>
    </location>
</feature>
<name>A0A9P1CYP2_9DINO</name>
<evidence type="ECO:0000256" key="4">
    <source>
        <dbReference type="ARBA" id="ARBA00023136"/>
    </source>
</evidence>
<dbReference type="SUPFAM" id="SSF103481">
    <property type="entry name" value="Multidrug resistance efflux transporter EmrE"/>
    <property type="match status" value="2"/>
</dbReference>
<evidence type="ECO:0000259" key="7">
    <source>
        <dbReference type="Pfam" id="PF00892"/>
    </source>
</evidence>